<evidence type="ECO:0000313" key="3">
    <source>
        <dbReference type="Proteomes" id="UP000320839"/>
    </source>
</evidence>
<reference evidence="2 3" key="1">
    <citation type="submission" date="2019-02" db="EMBL/GenBank/DDBJ databases">
        <title>Deep-cultivation of Planctomycetes and their phenomic and genomic characterization uncovers novel biology.</title>
        <authorList>
            <person name="Wiegand S."/>
            <person name="Jogler M."/>
            <person name="Boedeker C."/>
            <person name="Pinto D."/>
            <person name="Vollmers J."/>
            <person name="Rivas-Marin E."/>
            <person name="Kohn T."/>
            <person name="Peeters S.H."/>
            <person name="Heuer A."/>
            <person name="Rast P."/>
            <person name="Oberbeckmann S."/>
            <person name="Bunk B."/>
            <person name="Jeske O."/>
            <person name="Meyerdierks A."/>
            <person name="Storesund J.E."/>
            <person name="Kallscheuer N."/>
            <person name="Luecker S."/>
            <person name="Lage O.M."/>
            <person name="Pohl T."/>
            <person name="Merkel B.J."/>
            <person name="Hornburger P."/>
            <person name="Mueller R.-W."/>
            <person name="Bruemmer F."/>
            <person name="Labrenz M."/>
            <person name="Spormann A.M."/>
            <person name="Op den Camp H."/>
            <person name="Overmann J."/>
            <person name="Amann R."/>
            <person name="Jetten M.S.M."/>
            <person name="Mascher T."/>
            <person name="Medema M.H."/>
            <person name="Devos D.P."/>
            <person name="Kaster A.-K."/>
            <person name="Ovreas L."/>
            <person name="Rohde M."/>
            <person name="Galperin M.Y."/>
            <person name="Jogler C."/>
        </authorList>
    </citation>
    <scope>NUCLEOTIDE SEQUENCE [LARGE SCALE GENOMIC DNA]</scope>
    <source>
        <strain evidence="2 3">Pan153</strain>
    </source>
</reference>
<evidence type="ECO:0000259" key="1">
    <source>
        <dbReference type="PROSITE" id="PS50914"/>
    </source>
</evidence>
<dbReference type="Gene3D" id="3.30.1340.30">
    <property type="match status" value="1"/>
</dbReference>
<dbReference type="InterPro" id="IPR007055">
    <property type="entry name" value="BON_dom"/>
</dbReference>
<protein>
    <submittedName>
        <fullName evidence="2">BON domain protein</fullName>
    </submittedName>
</protein>
<dbReference type="PROSITE" id="PS50914">
    <property type="entry name" value="BON"/>
    <property type="match status" value="1"/>
</dbReference>
<dbReference type="Pfam" id="PF04972">
    <property type="entry name" value="BON"/>
    <property type="match status" value="1"/>
</dbReference>
<feature type="domain" description="BON" evidence="1">
    <location>
        <begin position="15"/>
        <end position="83"/>
    </location>
</feature>
<dbReference type="OrthoDB" id="291621at2"/>
<dbReference type="EMBL" id="CP036317">
    <property type="protein sequence ID" value="QDV20552.1"/>
    <property type="molecule type" value="Genomic_DNA"/>
</dbReference>
<dbReference type="Proteomes" id="UP000320839">
    <property type="component" value="Chromosome"/>
</dbReference>
<dbReference type="AlphaFoldDB" id="A0A518FW41"/>
<evidence type="ECO:0000313" key="2">
    <source>
        <dbReference type="EMBL" id="QDV20552.1"/>
    </source>
</evidence>
<organism evidence="2 3">
    <name type="scientific">Gimesia panareensis</name>
    <dbReference type="NCBI Taxonomy" id="2527978"/>
    <lineage>
        <taxon>Bacteria</taxon>
        <taxon>Pseudomonadati</taxon>
        <taxon>Planctomycetota</taxon>
        <taxon>Planctomycetia</taxon>
        <taxon>Planctomycetales</taxon>
        <taxon>Planctomycetaceae</taxon>
        <taxon>Gimesia</taxon>
    </lineage>
</organism>
<name>A0A518FW41_9PLAN</name>
<proteinExistence type="predicted"/>
<sequence length="89" mass="10285">MLLQENISNTLVCQMNEQLSHRIKSLYQTSGYRTLSRVRVDVNQDEVSLEGQVPTYFIKQVAQSLILALDQSKQVHNRLTVENGFQAYR</sequence>
<gene>
    <name evidence="2" type="ORF">Pan153_52280</name>
</gene>
<accession>A0A518FW41</accession>